<dbReference type="GO" id="GO:0005886">
    <property type="term" value="C:plasma membrane"/>
    <property type="evidence" value="ECO:0007669"/>
    <property type="project" value="UniProtKB-SubCell"/>
</dbReference>
<protein>
    <recommendedName>
        <fullName evidence="11">Phosphatidylserine decarboxylase proenzyme</fullName>
        <ecNumber evidence="11">4.1.1.65</ecNumber>
    </recommendedName>
    <component>
        <recommendedName>
            <fullName evidence="11">Phosphatidylserine decarboxylase alpha chain</fullName>
        </recommendedName>
    </component>
    <component>
        <recommendedName>
            <fullName evidence="11">Phosphatidylserine decarboxylase beta chain</fullName>
        </recommendedName>
    </component>
</protein>
<evidence type="ECO:0000256" key="5">
    <source>
        <dbReference type="ARBA" id="ARBA00023136"/>
    </source>
</evidence>
<comment type="similarity">
    <text evidence="11">Belongs to the phosphatidylserine decarboxylase family. PSD-A subfamily.</text>
</comment>
<feature type="region of interest" description="Disordered" evidence="12">
    <location>
        <begin position="210"/>
        <end position="242"/>
    </location>
</feature>
<keyword evidence="14" id="KW-1185">Reference proteome</keyword>
<keyword evidence="1 11" id="KW-1003">Cell membrane</keyword>
<comment type="subunit">
    <text evidence="11">Heterodimer of a large membrane-associated beta subunit and a small pyruvoyl-containing alpha subunit.</text>
</comment>
<feature type="chain" id="PRO_5041495651" description="Phosphatidylserine decarboxylase beta chain" evidence="11">
    <location>
        <begin position="1"/>
        <end position="178"/>
    </location>
</feature>
<dbReference type="NCBIfam" id="NF003678">
    <property type="entry name" value="PRK05305.1-2"/>
    <property type="match status" value="1"/>
</dbReference>
<keyword evidence="6 11" id="KW-0865">Zymogen</keyword>
<feature type="modified residue" description="Pyruvic acid (Ser); by autocatalysis" evidence="11">
    <location>
        <position position="179"/>
    </location>
</feature>
<evidence type="ECO:0000256" key="8">
    <source>
        <dbReference type="ARBA" id="ARBA00023239"/>
    </source>
</evidence>
<dbReference type="Pfam" id="PF02666">
    <property type="entry name" value="PS_Dcarbxylase"/>
    <property type="match status" value="1"/>
</dbReference>
<dbReference type="KEGG" id="cmic:caldi_11510"/>
<dbReference type="AlphaFoldDB" id="A0AA35G5T1"/>
<keyword evidence="3 11" id="KW-0210">Decarboxylase</keyword>
<keyword evidence="8 11" id="KW-0456">Lyase</keyword>
<feature type="active site" description="Schiff-base intermediate with substrate; via pyruvic acid" evidence="11">
    <location>
        <position position="179"/>
    </location>
</feature>
<keyword evidence="5 11" id="KW-0472">Membrane</keyword>
<feature type="site" description="Cleavage (non-hydrolytic); by autocatalysis" evidence="11">
    <location>
        <begin position="178"/>
        <end position="179"/>
    </location>
</feature>
<feature type="chain" id="PRO_5041495650" description="Phosphatidylserine decarboxylase alpha chain" evidence="11">
    <location>
        <begin position="179"/>
        <end position="242"/>
    </location>
</feature>
<dbReference type="RefSeq" id="WP_264844128.1">
    <property type="nucleotide sequence ID" value="NZ_AP025628.1"/>
</dbReference>
<sequence length="242" mass="26199">MKRPLIAREGWPFALGLGLLTAAAWWLWPYAAIVPGLLTLLVLWFFRDPERAIPGDEADVVAPADGRVLWVREVDEPRFLGGPAVGVSIFLSIFDVHVNRAPVAGRVAYREYVPGRFLAAWRERVEETNERAYTGIEGPGYRALVVQIAGLVARRIVNWVGPGEAVRRGERFGLIKFGSCTQVYLPRGTEITVRPGQRVRGGQTIIGRLPPRWKEQEEAGARGGGSGASGASGEASGSGSGA</sequence>
<accession>A0AA35G5T1</accession>
<evidence type="ECO:0000256" key="10">
    <source>
        <dbReference type="ARBA" id="ARBA00023317"/>
    </source>
</evidence>
<dbReference type="EMBL" id="AP025628">
    <property type="protein sequence ID" value="BDG60061.1"/>
    <property type="molecule type" value="Genomic_DNA"/>
</dbReference>
<evidence type="ECO:0000256" key="9">
    <source>
        <dbReference type="ARBA" id="ARBA00023264"/>
    </source>
</evidence>
<dbReference type="PANTHER" id="PTHR35809">
    <property type="entry name" value="ARCHAETIDYLSERINE DECARBOXYLASE PROENZYME-RELATED"/>
    <property type="match status" value="1"/>
</dbReference>
<comment type="PTM">
    <text evidence="11">Is synthesized initially as an inactive proenzyme. Formation of the active enzyme involves a self-maturation process in which the active site pyruvoyl group is generated from an internal serine residue via an autocatalytic post-translational modification. Two non-identical subunits are generated from the proenzyme in this reaction, and the pyruvate is formed at the N-terminus of the alpha chain, which is derived from the carboxyl end of the proenzyme. The post-translation cleavage follows an unusual pathway, termed non-hydrolytic serinolysis, in which the side chain hydroxyl group of the serine supplies its oxygen atom to form the C-terminus of the beta chain, while the remainder of the serine residue undergoes an oxidative deamination to produce ammonia and the pyruvoyl prosthetic group on the alpha chain.</text>
</comment>
<dbReference type="Proteomes" id="UP001163687">
    <property type="component" value="Chromosome"/>
</dbReference>
<keyword evidence="9 11" id="KW-1208">Phospholipid metabolism</keyword>
<dbReference type="InterPro" id="IPR033175">
    <property type="entry name" value="PSD-A"/>
</dbReference>
<organism evidence="13 14">
    <name type="scientific">Caldinitratiruptor microaerophilus</name>
    <dbReference type="NCBI Taxonomy" id="671077"/>
    <lineage>
        <taxon>Bacteria</taxon>
        <taxon>Bacillati</taxon>
        <taxon>Bacillota</taxon>
        <taxon>Clostridia</taxon>
        <taxon>Eubacteriales</taxon>
        <taxon>Symbiobacteriaceae</taxon>
        <taxon>Caldinitratiruptor</taxon>
    </lineage>
</organism>
<dbReference type="GO" id="GO:0006646">
    <property type="term" value="P:phosphatidylethanolamine biosynthetic process"/>
    <property type="evidence" value="ECO:0007669"/>
    <property type="project" value="UniProtKB-UniRule"/>
</dbReference>
<evidence type="ECO:0000256" key="3">
    <source>
        <dbReference type="ARBA" id="ARBA00022793"/>
    </source>
</evidence>
<keyword evidence="2 11" id="KW-0444">Lipid biosynthesis</keyword>
<dbReference type="EC" id="4.1.1.65" evidence="11"/>
<comment type="cofactor">
    <cofactor evidence="11">
        <name>pyruvate</name>
        <dbReference type="ChEBI" id="CHEBI:15361"/>
    </cofactor>
    <text evidence="11">Binds 1 pyruvoyl group covalently per subunit.</text>
</comment>
<dbReference type="HAMAP" id="MF_00664">
    <property type="entry name" value="PS_decarb_PSD_A"/>
    <property type="match status" value="1"/>
</dbReference>
<evidence type="ECO:0000256" key="1">
    <source>
        <dbReference type="ARBA" id="ARBA00022475"/>
    </source>
</evidence>
<dbReference type="PANTHER" id="PTHR35809:SF1">
    <property type="entry name" value="ARCHAETIDYLSERINE DECARBOXYLASE PROENZYME-RELATED"/>
    <property type="match status" value="1"/>
</dbReference>
<dbReference type="InterPro" id="IPR003817">
    <property type="entry name" value="PS_Dcarbxylase"/>
</dbReference>
<comment type="function">
    <text evidence="11">Catalyzes the formation of phosphatidylethanolamine (PtdEtn) from phosphatidylserine (PtdSer).</text>
</comment>
<proteinExistence type="inferred from homology"/>
<evidence type="ECO:0000256" key="2">
    <source>
        <dbReference type="ARBA" id="ARBA00022516"/>
    </source>
</evidence>
<evidence type="ECO:0000256" key="12">
    <source>
        <dbReference type="SAM" id="MobiDB-lite"/>
    </source>
</evidence>
<evidence type="ECO:0000256" key="6">
    <source>
        <dbReference type="ARBA" id="ARBA00023145"/>
    </source>
</evidence>
<evidence type="ECO:0000256" key="7">
    <source>
        <dbReference type="ARBA" id="ARBA00023209"/>
    </source>
</evidence>
<evidence type="ECO:0000256" key="4">
    <source>
        <dbReference type="ARBA" id="ARBA00023098"/>
    </source>
</evidence>
<name>A0AA35G5T1_9FIRM</name>
<keyword evidence="10 11" id="KW-0670">Pyruvate</keyword>
<evidence type="ECO:0000313" key="14">
    <source>
        <dbReference type="Proteomes" id="UP001163687"/>
    </source>
</evidence>
<comment type="catalytic activity">
    <reaction evidence="11">
        <text>a 1,2-diacyl-sn-glycero-3-phospho-L-serine + H(+) = a 1,2-diacyl-sn-glycero-3-phosphoethanolamine + CO2</text>
        <dbReference type="Rhea" id="RHEA:20828"/>
        <dbReference type="ChEBI" id="CHEBI:15378"/>
        <dbReference type="ChEBI" id="CHEBI:16526"/>
        <dbReference type="ChEBI" id="CHEBI:57262"/>
        <dbReference type="ChEBI" id="CHEBI:64612"/>
        <dbReference type="EC" id="4.1.1.65"/>
    </reaction>
</comment>
<gene>
    <name evidence="11 13" type="primary">psd</name>
    <name evidence="13" type="ORF">caldi_11510</name>
</gene>
<feature type="compositionally biased region" description="Gly residues" evidence="12">
    <location>
        <begin position="221"/>
        <end position="242"/>
    </location>
</feature>
<comment type="pathway">
    <text evidence="11">Phospholipid metabolism; phosphatidylethanolamine biosynthesis; phosphatidylethanolamine from CDP-diacylglycerol: step 2/2.</text>
</comment>
<keyword evidence="7 11" id="KW-0594">Phospholipid biosynthesis</keyword>
<keyword evidence="4 11" id="KW-0443">Lipid metabolism</keyword>
<evidence type="ECO:0000313" key="13">
    <source>
        <dbReference type="EMBL" id="BDG60061.1"/>
    </source>
</evidence>
<reference evidence="13" key="1">
    <citation type="submission" date="2022-03" db="EMBL/GenBank/DDBJ databases">
        <title>Complete genome sequence of Caldinitratiruptor microaerophilus.</title>
        <authorList>
            <person name="Mukaiyama R."/>
            <person name="Nishiyama T."/>
            <person name="Ueda K."/>
        </authorList>
    </citation>
    <scope>NUCLEOTIDE SEQUENCE</scope>
    <source>
        <strain evidence="13">JCM 16183</strain>
    </source>
</reference>
<dbReference type="GO" id="GO:0004609">
    <property type="term" value="F:phosphatidylserine decarboxylase activity"/>
    <property type="evidence" value="ECO:0007669"/>
    <property type="project" value="UniProtKB-UniRule"/>
</dbReference>
<dbReference type="NCBIfam" id="NF003685">
    <property type="entry name" value="PRK05305.2-5"/>
    <property type="match status" value="1"/>
</dbReference>
<evidence type="ECO:0000256" key="11">
    <source>
        <dbReference type="HAMAP-Rule" id="MF_00664"/>
    </source>
</evidence>
<comment type="subcellular location">
    <subcellularLocation>
        <location evidence="11">Cell membrane</location>
        <topology evidence="11">Peripheral membrane protein</topology>
    </subcellularLocation>
</comment>